<keyword evidence="9" id="KW-1185">Reference proteome</keyword>
<evidence type="ECO:0000259" key="6">
    <source>
        <dbReference type="Pfam" id="PF23186"/>
    </source>
</evidence>
<dbReference type="PANTHER" id="PTHR45875:SF1">
    <property type="entry name" value="METHYLTRANSFERASE N6AMT1"/>
    <property type="match status" value="1"/>
</dbReference>
<dbReference type="Pfam" id="PF25004">
    <property type="entry name" value="DUF7782"/>
    <property type="match status" value="1"/>
</dbReference>
<sequence length="496" mass="53766">MTFSPSNLASIAPNLRELFRTHNFTVSGISDYLGPAATDAWRRGEPEAVRRKLGSDPLGVLIAAFILKDPVTAATAQLVGEDVLAQLTDNGRVAADIMPHVINDTDHWVFSDVDASLIQHVPGPDHVLGVGAASLSLLGTVPLTPVQTLLDLGTGSGVQVLGQLGVVKQLTGTDVHGRALDYARATLAGHSHVELLQGSWFEPVAGRRFDRIVANPPFVVGLPEVGHVYRDSGLNLDGASELVISQLVDHLEPGGTAHVLAAWVHTDSERWQQRVASWLPDNGVCAWVIQRDVVDPEMYVGTWLRDESIDPRSEEAAQRTRVWLDHFDRHGVTGIGFGYVAVQRLDDATPSDIVAEEMPQAFTDPLRDEVTEHFLRSEWLRTVSPQDILDSFYLLRPSVATESVAVANTDSGMGLTDTVLRLVRMDGPRWSHEIDQHLLTIISGLHPAGLSLGDVIGLYCMANDLDEGTLTPAALGACIDLIRHGFLIPAALIETE</sequence>
<evidence type="ECO:0000256" key="4">
    <source>
        <dbReference type="ARBA" id="ARBA00022691"/>
    </source>
</evidence>
<dbReference type="GO" id="GO:0035657">
    <property type="term" value="C:eRF1 methyltransferase complex"/>
    <property type="evidence" value="ECO:0007669"/>
    <property type="project" value="TreeGrafter"/>
</dbReference>
<proteinExistence type="inferred from homology"/>
<dbReference type="GO" id="GO:0032259">
    <property type="term" value="P:methylation"/>
    <property type="evidence" value="ECO:0007669"/>
    <property type="project" value="UniProtKB-KW"/>
</dbReference>
<dbReference type="CDD" id="cd02440">
    <property type="entry name" value="AdoMet_MTases"/>
    <property type="match status" value="1"/>
</dbReference>
<feature type="domain" description="DUF7782" evidence="7">
    <location>
        <begin position="372"/>
        <end position="489"/>
    </location>
</feature>
<dbReference type="GO" id="GO:0008170">
    <property type="term" value="F:N-methyltransferase activity"/>
    <property type="evidence" value="ECO:0007669"/>
    <property type="project" value="UniProtKB-ARBA"/>
</dbReference>
<keyword evidence="2 8" id="KW-0489">Methyltransferase</keyword>
<comment type="similarity">
    <text evidence="1">Belongs to the eukaryotic/archaeal PrmC-related family.</text>
</comment>
<organism evidence="8 9">
    <name type="scientific">Corynebacterium hindlerae</name>
    <dbReference type="NCBI Taxonomy" id="699041"/>
    <lineage>
        <taxon>Bacteria</taxon>
        <taxon>Bacillati</taxon>
        <taxon>Actinomycetota</taxon>
        <taxon>Actinomycetes</taxon>
        <taxon>Mycobacteriales</taxon>
        <taxon>Corynebacteriaceae</taxon>
        <taxon>Corynebacterium</taxon>
    </lineage>
</organism>
<dbReference type="Pfam" id="PF05175">
    <property type="entry name" value="MTS"/>
    <property type="match status" value="1"/>
</dbReference>
<dbReference type="InterPro" id="IPR007848">
    <property type="entry name" value="Small_mtfrase_dom"/>
</dbReference>
<keyword evidence="4" id="KW-0949">S-adenosyl-L-methionine</keyword>
<evidence type="ECO:0000313" key="9">
    <source>
        <dbReference type="Proteomes" id="UP000515570"/>
    </source>
</evidence>
<feature type="domain" description="Methyltransferase small" evidence="5">
    <location>
        <begin position="133"/>
        <end position="223"/>
    </location>
</feature>
<dbReference type="InterPro" id="IPR002052">
    <property type="entry name" value="DNA_methylase_N6_adenine_CS"/>
</dbReference>
<keyword evidence="3 8" id="KW-0808">Transferase</keyword>
<dbReference type="GO" id="GO:0003676">
    <property type="term" value="F:nucleic acid binding"/>
    <property type="evidence" value="ECO:0007669"/>
    <property type="project" value="InterPro"/>
</dbReference>
<accession>A0A7G5FFR6</accession>
<dbReference type="PROSITE" id="PS00092">
    <property type="entry name" value="N6_MTASE"/>
    <property type="match status" value="1"/>
</dbReference>
<dbReference type="AlphaFoldDB" id="A0A7G5FFR6"/>
<dbReference type="InterPro" id="IPR052190">
    <property type="entry name" value="Euk-Arch_PrmC-MTase"/>
</dbReference>
<evidence type="ECO:0000313" key="8">
    <source>
        <dbReference type="EMBL" id="QMV85457.1"/>
    </source>
</evidence>
<dbReference type="InterPro" id="IPR055487">
    <property type="entry name" value="DUF7059"/>
</dbReference>
<dbReference type="Pfam" id="PF23186">
    <property type="entry name" value="DUF7059"/>
    <property type="match status" value="1"/>
</dbReference>
<dbReference type="RefSeq" id="WP_182386278.1">
    <property type="nucleotide sequence ID" value="NZ_CP059833.1"/>
</dbReference>
<dbReference type="GO" id="GO:0008757">
    <property type="term" value="F:S-adenosylmethionine-dependent methyltransferase activity"/>
    <property type="evidence" value="ECO:0007669"/>
    <property type="project" value="TreeGrafter"/>
</dbReference>
<gene>
    <name evidence="8" type="ORF">HW450_01510</name>
</gene>
<feature type="domain" description="DUF7059" evidence="6">
    <location>
        <begin position="22"/>
        <end position="96"/>
    </location>
</feature>
<dbReference type="PANTHER" id="PTHR45875">
    <property type="entry name" value="METHYLTRANSFERASE N6AMT1"/>
    <property type="match status" value="1"/>
</dbReference>
<name>A0A7G5FFR6_9CORY</name>
<evidence type="ECO:0000256" key="2">
    <source>
        <dbReference type="ARBA" id="ARBA00022603"/>
    </source>
</evidence>
<dbReference type="InterPro" id="IPR056684">
    <property type="entry name" value="DUF7782"/>
</dbReference>
<evidence type="ECO:0000256" key="1">
    <source>
        <dbReference type="ARBA" id="ARBA00006149"/>
    </source>
</evidence>
<evidence type="ECO:0000259" key="5">
    <source>
        <dbReference type="Pfam" id="PF05175"/>
    </source>
</evidence>
<dbReference type="SUPFAM" id="SSF53335">
    <property type="entry name" value="S-adenosyl-L-methionine-dependent methyltransferases"/>
    <property type="match status" value="1"/>
</dbReference>
<protein>
    <submittedName>
        <fullName evidence="8">Methyltransferase</fullName>
    </submittedName>
</protein>
<dbReference type="EMBL" id="CP059833">
    <property type="protein sequence ID" value="QMV85457.1"/>
    <property type="molecule type" value="Genomic_DNA"/>
</dbReference>
<dbReference type="Proteomes" id="UP000515570">
    <property type="component" value="Chromosome"/>
</dbReference>
<reference evidence="8 9" key="1">
    <citation type="submission" date="2020-07" db="EMBL/GenBank/DDBJ databases">
        <title>non toxigenic Corynebacterium sp. nov from a clinical source.</title>
        <authorList>
            <person name="Bernier A.-M."/>
            <person name="Bernard K."/>
        </authorList>
    </citation>
    <scope>NUCLEOTIDE SEQUENCE [LARGE SCALE GENOMIC DNA]</scope>
    <source>
        <strain evidence="9">NML 93-0612</strain>
    </source>
</reference>
<evidence type="ECO:0000259" key="7">
    <source>
        <dbReference type="Pfam" id="PF25004"/>
    </source>
</evidence>
<dbReference type="GO" id="GO:0008276">
    <property type="term" value="F:protein methyltransferase activity"/>
    <property type="evidence" value="ECO:0007669"/>
    <property type="project" value="TreeGrafter"/>
</dbReference>
<evidence type="ECO:0000256" key="3">
    <source>
        <dbReference type="ARBA" id="ARBA00022679"/>
    </source>
</evidence>
<dbReference type="InterPro" id="IPR029063">
    <property type="entry name" value="SAM-dependent_MTases_sf"/>
</dbReference>
<dbReference type="Gene3D" id="3.40.50.150">
    <property type="entry name" value="Vaccinia Virus protein VP39"/>
    <property type="match status" value="1"/>
</dbReference>